<sequence length="277" mass="29002">MVSGRSRRDDGRGDDSAGAAPTRRRLLGAVGSGALAGLGGCVDRVLGQSSTDTDRTIRESVTVRIDGESATVRYGIPAAAYRTARDRDAAVPTATAAARTAEFLDDLAARLLDRAGSRAAGVRAAQSLTASLPYATDAASTGHQEYIRHPAETLVDGEGDCDDKAVLLSALLSRPALDCRTGLVMPRGHCATLVARDDLPAGLVASAPLSITLDGTEFVYLEAVGRVWPGDWAKDYGERPLLAAYRDRWHVLDGGAMLDAAAAALDRGTPGIVTRYL</sequence>
<dbReference type="EMBL" id="FOCX01000032">
    <property type="protein sequence ID" value="SEP08596.1"/>
    <property type="molecule type" value="Genomic_DNA"/>
</dbReference>
<dbReference type="AlphaFoldDB" id="A0A1H8UZK0"/>
<name>A0A1H8UZK0_9EURY</name>
<gene>
    <name evidence="2" type="ORF">SAMN05216388_103210</name>
</gene>
<dbReference type="Gene3D" id="3.10.620.30">
    <property type="match status" value="1"/>
</dbReference>
<dbReference type="RefSeq" id="WP_092663735.1">
    <property type="nucleotide sequence ID" value="NZ_FOCX01000032.1"/>
</dbReference>
<feature type="region of interest" description="Disordered" evidence="1">
    <location>
        <begin position="1"/>
        <end position="23"/>
    </location>
</feature>
<evidence type="ECO:0008006" key="4">
    <source>
        <dbReference type="Google" id="ProtNLM"/>
    </source>
</evidence>
<accession>A0A1H8UZK0</accession>
<organism evidence="2 3">
    <name type="scientific">Halorientalis persicus</name>
    <dbReference type="NCBI Taxonomy" id="1367881"/>
    <lineage>
        <taxon>Archaea</taxon>
        <taxon>Methanobacteriati</taxon>
        <taxon>Methanobacteriota</taxon>
        <taxon>Stenosarchaea group</taxon>
        <taxon>Halobacteria</taxon>
        <taxon>Halobacteriales</taxon>
        <taxon>Haloarculaceae</taxon>
        <taxon>Halorientalis</taxon>
    </lineage>
</organism>
<feature type="compositionally biased region" description="Basic and acidic residues" evidence="1">
    <location>
        <begin position="1"/>
        <end position="15"/>
    </location>
</feature>
<evidence type="ECO:0000256" key="1">
    <source>
        <dbReference type="SAM" id="MobiDB-lite"/>
    </source>
</evidence>
<dbReference type="Proteomes" id="UP000198775">
    <property type="component" value="Unassembled WGS sequence"/>
</dbReference>
<reference evidence="3" key="1">
    <citation type="submission" date="2016-10" db="EMBL/GenBank/DDBJ databases">
        <authorList>
            <person name="Varghese N."/>
            <person name="Submissions S."/>
        </authorList>
    </citation>
    <scope>NUCLEOTIDE SEQUENCE [LARGE SCALE GENOMIC DNA]</scope>
    <source>
        <strain evidence="3">IBRC-M 10043</strain>
    </source>
</reference>
<protein>
    <recommendedName>
        <fullName evidence="4">Transglutaminase-like superfamily protein</fullName>
    </recommendedName>
</protein>
<keyword evidence="3" id="KW-1185">Reference proteome</keyword>
<dbReference type="OrthoDB" id="110514at2157"/>
<evidence type="ECO:0000313" key="3">
    <source>
        <dbReference type="Proteomes" id="UP000198775"/>
    </source>
</evidence>
<evidence type="ECO:0000313" key="2">
    <source>
        <dbReference type="EMBL" id="SEP08596.1"/>
    </source>
</evidence>
<proteinExistence type="predicted"/>